<feature type="domain" description="HTH marR-type" evidence="5">
    <location>
        <begin position="5"/>
        <end position="137"/>
    </location>
</feature>
<dbReference type="AlphaFoldDB" id="A0A1T4JLT1"/>
<evidence type="ECO:0000256" key="1">
    <source>
        <dbReference type="ARBA" id="ARBA00023015"/>
    </source>
</evidence>
<dbReference type="GO" id="GO:0003677">
    <property type="term" value="F:DNA binding"/>
    <property type="evidence" value="ECO:0007669"/>
    <property type="project" value="UniProtKB-KW"/>
</dbReference>
<dbReference type="Pfam" id="PF01047">
    <property type="entry name" value="MarR"/>
    <property type="match status" value="1"/>
</dbReference>
<dbReference type="STRING" id="225324.SAMN02745126_00136"/>
<dbReference type="SUPFAM" id="SSF46785">
    <property type="entry name" value="Winged helix' DNA-binding domain"/>
    <property type="match status" value="1"/>
</dbReference>
<keyword evidence="1" id="KW-0805">Transcription regulation</keyword>
<keyword evidence="2 6" id="KW-0238">DNA-binding</keyword>
<evidence type="ECO:0000256" key="4">
    <source>
        <dbReference type="SAM" id="MobiDB-lite"/>
    </source>
</evidence>
<evidence type="ECO:0000313" key="7">
    <source>
        <dbReference type="Proteomes" id="UP000190092"/>
    </source>
</evidence>
<evidence type="ECO:0000256" key="2">
    <source>
        <dbReference type="ARBA" id="ARBA00023125"/>
    </source>
</evidence>
<gene>
    <name evidence="6" type="ORF">SAMN02745126_00136</name>
</gene>
<reference evidence="7" key="1">
    <citation type="submission" date="2017-02" db="EMBL/GenBank/DDBJ databases">
        <authorList>
            <person name="Varghese N."/>
            <person name="Submissions S."/>
        </authorList>
    </citation>
    <scope>NUCLEOTIDE SEQUENCE [LARGE SCALE GENOMIC DNA]</scope>
    <source>
        <strain evidence="7">ATCC 27094</strain>
    </source>
</reference>
<name>A0A1T4JLT1_9HYPH</name>
<feature type="region of interest" description="Disordered" evidence="4">
    <location>
        <begin position="143"/>
        <end position="164"/>
    </location>
</feature>
<dbReference type="SMART" id="SM00347">
    <property type="entry name" value="HTH_MARR"/>
    <property type="match status" value="1"/>
</dbReference>
<sequence>MRDPDQSVGFLVNDVARLLRRNFNRRAQELGLSLAQWQALAYLSRQEGVNQVTLAESLEVQPMTLARLIDRLQEAGLVARRPDLDDRRAFRLYLTAAAQPLLDRMWALATETREEAMAGMRDRTKQVLIDALRHMKRNLIEVESEGDSIGRRPEKAFSDAAERS</sequence>
<dbReference type="Gene3D" id="1.10.10.10">
    <property type="entry name" value="Winged helix-like DNA-binding domain superfamily/Winged helix DNA-binding domain"/>
    <property type="match status" value="1"/>
</dbReference>
<dbReference type="Proteomes" id="UP000190092">
    <property type="component" value="Unassembled WGS sequence"/>
</dbReference>
<dbReference type="EMBL" id="FUWJ01000001">
    <property type="protein sequence ID" value="SJZ31134.1"/>
    <property type="molecule type" value="Genomic_DNA"/>
</dbReference>
<feature type="compositionally biased region" description="Basic and acidic residues" evidence="4">
    <location>
        <begin position="148"/>
        <end position="164"/>
    </location>
</feature>
<dbReference type="PROSITE" id="PS50995">
    <property type="entry name" value="HTH_MARR_2"/>
    <property type="match status" value="1"/>
</dbReference>
<dbReference type="InterPro" id="IPR039422">
    <property type="entry name" value="MarR/SlyA-like"/>
</dbReference>
<keyword evidence="7" id="KW-1185">Reference proteome</keyword>
<evidence type="ECO:0000313" key="6">
    <source>
        <dbReference type="EMBL" id="SJZ31134.1"/>
    </source>
</evidence>
<dbReference type="OrthoDB" id="5974674at2"/>
<dbReference type="PRINTS" id="PR00598">
    <property type="entry name" value="HTHMARR"/>
</dbReference>
<dbReference type="GO" id="GO:0003700">
    <property type="term" value="F:DNA-binding transcription factor activity"/>
    <property type="evidence" value="ECO:0007669"/>
    <property type="project" value="InterPro"/>
</dbReference>
<protein>
    <submittedName>
        <fullName evidence="6">DNA-binding transcriptional regulator, MarR family</fullName>
    </submittedName>
</protein>
<dbReference type="InterPro" id="IPR000835">
    <property type="entry name" value="HTH_MarR-typ"/>
</dbReference>
<dbReference type="PANTHER" id="PTHR33164:SF64">
    <property type="entry name" value="TRANSCRIPTIONAL REGULATOR SLYA"/>
    <property type="match status" value="1"/>
</dbReference>
<proteinExistence type="predicted"/>
<dbReference type="InterPro" id="IPR036390">
    <property type="entry name" value="WH_DNA-bd_sf"/>
</dbReference>
<dbReference type="GO" id="GO:0006950">
    <property type="term" value="P:response to stress"/>
    <property type="evidence" value="ECO:0007669"/>
    <property type="project" value="TreeGrafter"/>
</dbReference>
<organism evidence="6 7">
    <name type="scientific">Enhydrobacter aerosaccus</name>
    <dbReference type="NCBI Taxonomy" id="225324"/>
    <lineage>
        <taxon>Bacteria</taxon>
        <taxon>Pseudomonadati</taxon>
        <taxon>Pseudomonadota</taxon>
        <taxon>Alphaproteobacteria</taxon>
        <taxon>Hyphomicrobiales</taxon>
        <taxon>Enhydrobacter</taxon>
    </lineage>
</organism>
<evidence type="ECO:0000256" key="3">
    <source>
        <dbReference type="ARBA" id="ARBA00023163"/>
    </source>
</evidence>
<evidence type="ECO:0000259" key="5">
    <source>
        <dbReference type="PROSITE" id="PS50995"/>
    </source>
</evidence>
<dbReference type="PANTHER" id="PTHR33164">
    <property type="entry name" value="TRANSCRIPTIONAL REGULATOR, MARR FAMILY"/>
    <property type="match status" value="1"/>
</dbReference>
<accession>A0A1T4JLT1</accession>
<keyword evidence="3" id="KW-0804">Transcription</keyword>
<dbReference type="RefSeq" id="WP_085931914.1">
    <property type="nucleotide sequence ID" value="NZ_FUWJ01000001.1"/>
</dbReference>
<dbReference type="InterPro" id="IPR036388">
    <property type="entry name" value="WH-like_DNA-bd_sf"/>
</dbReference>